<dbReference type="PANTHER" id="PTHR34461">
    <property type="entry name" value="EXPRESSED PROTEIN"/>
    <property type="match status" value="1"/>
</dbReference>
<dbReference type="AlphaFoldDB" id="A0A830BXA2"/>
<protein>
    <submittedName>
        <fullName evidence="2">Uncharacterized protein</fullName>
    </submittedName>
</protein>
<keyword evidence="3" id="KW-1185">Reference proteome</keyword>
<sequence>MSGPRFSCTLPNLSTECASIQSCSESVVAFSKQQMHDMESLAVKLMNELKSMKDIVEQKLLFAAYRNVSLKNDADEKMTPNNSTSTSKDRETRKIMFADEAGGELCRVKFFEDGPLSDGVKQ</sequence>
<dbReference type="OrthoDB" id="775914at2759"/>
<organism evidence="2 3">
    <name type="scientific">Phtheirospermum japonicum</name>
    <dbReference type="NCBI Taxonomy" id="374723"/>
    <lineage>
        <taxon>Eukaryota</taxon>
        <taxon>Viridiplantae</taxon>
        <taxon>Streptophyta</taxon>
        <taxon>Embryophyta</taxon>
        <taxon>Tracheophyta</taxon>
        <taxon>Spermatophyta</taxon>
        <taxon>Magnoliopsida</taxon>
        <taxon>eudicotyledons</taxon>
        <taxon>Gunneridae</taxon>
        <taxon>Pentapetalae</taxon>
        <taxon>asterids</taxon>
        <taxon>lamiids</taxon>
        <taxon>Lamiales</taxon>
        <taxon>Orobanchaceae</taxon>
        <taxon>Orobanchaceae incertae sedis</taxon>
        <taxon>Phtheirospermum</taxon>
    </lineage>
</organism>
<evidence type="ECO:0000256" key="1">
    <source>
        <dbReference type="SAM" id="MobiDB-lite"/>
    </source>
</evidence>
<feature type="region of interest" description="Disordered" evidence="1">
    <location>
        <begin position="73"/>
        <end position="92"/>
    </location>
</feature>
<name>A0A830BXA2_9LAMI</name>
<dbReference type="Proteomes" id="UP000653305">
    <property type="component" value="Unassembled WGS sequence"/>
</dbReference>
<dbReference type="EMBL" id="BMAC01000266">
    <property type="protein sequence ID" value="GFP92070.1"/>
    <property type="molecule type" value="Genomic_DNA"/>
</dbReference>
<gene>
    <name evidence="2" type="ORF">PHJA_001351100</name>
</gene>
<reference evidence="2" key="1">
    <citation type="submission" date="2020-07" db="EMBL/GenBank/DDBJ databases">
        <title>Ethylene signaling mediates host invasion by parasitic plants.</title>
        <authorList>
            <person name="Yoshida S."/>
        </authorList>
    </citation>
    <scope>NUCLEOTIDE SEQUENCE</scope>
    <source>
        <strain evidence="2">Okayama</strain>
    </source>
</reference>
<evidence type="ECO:0000313" key="2">
    <source>
        <dbReference type="EMBL" id="GFP92070.1"/>
    </source>
</evidence>
<comment type="caution">
    <text evidence="2">The sequence shown here is derived from an EMBL/GenBank/DDBJ whole genome shotgun (WGS) entry which is preliminary data.</text>
</comment>
<dbReference type="PANTHER" id="PTHR34461:SF2">
    <property type="entry name" value="EXPRESSED PROTEIN"/>
    <property type="match status" value="1"/>
</dbReference>
<evidence type="ECO:0000313" key="3">
    <source>
        <dbReference type="Proteomes" id="UP000653305"/>
    </source>
</evidence>
<proteinExistence type="predicted"/>
<accession>A0A830BXA2</accession>